<keyword evidence="2 3" id="KW-0378">Hydrolase</keyword>
<proteinExistence type="inferred from homology"/>
<accession>A0ABS2UM47</accession>
<evidence type="ECO:0000256" key="2">
    <source>
        <dbReference type="ARBA" id="ARBA00022801"/>
    </source>
</evidence>
<comment type="caution">
    <text evidence="5">The sequence shown here is derived from an EMBL/GenBank/DDBJ whole genome shotgun (WGS) entry which is preliminary data.</text>
</comment>
<dbReference type="EMBL" id="JAFEJA010000001">
    <property type="protein sequence ID" value="MBM9618413.1"/>
    <property type="molecule type" value="Genomic_DNA"/>
</dbReference>
<reference evidence="5 6" key="1">
    <citation type="journal article" date="2016" name="Arch. Microbiol.">
        <title>Streptomyces zhihengii sp. nov., isolated from rhizospheric soil of Psammosilene tunicoides.</title>
        <authorList>
            <person name="Huang M.J."/>
            <person name="Fei J.J."/>
            <person name="Salam N."/>
            <person name="Kim C.J."/>
            <person name="Hozzein W.N."/>
            <person name="Xiao M."/>
            <person name="Huang H.Q."/>
            <person name="Li W.J."/>
        </authorList>
    </citation>
    <scope>NUCLEOTIDE SEQUENCE [LARGE SCALE GENOMIC DNA]</scope>
    <source>
        <strain evidence="5 6">YIM T102</strain>
    </source>
</reference>
<dbReference type="Gene3D" id="3.40.50.1820">
    <property type="entry name" value="alpha/beta hydrolase"/>
    <property type="match status" value="1"/>
</dbReference>
<name>A0ABS2UM47_9ACTN</name>
<organism evidence="5 6">
    <name type="scientific">Streptomyces zhihengii</name>
    <dbReference type="NCBI Taxonomy" id="1818004"/>
    <lineage>
        <taxon>Bacteria</taxon>
        <taxon>Bacillati</taxon>
        <taxon>Actinomycetota</taxon>
        <taxon>Actinomycetes</taxon>
        <taxon>Kitasatosporales</taxon>
        <taxon>Streptomycetaceae</taxon>
        <taxon>Streptomyces</taxon>
    </lineage>
</organism>
<evidence type="ECO:0000256" key="3">
    <source>
        <dbReference type="RuleBase" id="RU361235"/>
    </source>
</evidence>
<protein>
    <recommendedName>
        <fullName evidence="3">Carboxylic ester hydrolase</fullName>
        <ecNumber evidence="3">3.1.1.-</ecNumber>
    </recommendedName>
</protein>
<dbReference type="PANTHER" id="PTHR11559">
    <property type="entry name" value="CARBOXYLESTERASE"/>
    <property type="match status" value="1"/>
</dbReference>
<keyword evidence="6" id="KW-1185">Reference proteome</keyword>
<evidence type="ECO:0000313" key="6">
    <source>
        <dbReference type="Proteomes" id="UP000664109"/>
    </source>
</evidence>
<dbReference type="InterPro" id="IPR029058">
    <property type="entry name" value="AB_hydrolase_fold"/>
</dbReference>
<dbReference type="SUPFAM" id="SSF53474">
    <property type="entry name" value="alpha/beta-Hydrolases"/>
    <property type="match status" value="1"/>
</dbReference>
<gene>
    <name evidence="5" type="ORF">JE024_06570</name>
</gene>
<evidence type="ECO:0000259" key="4">
    <source>
        <dbReference type="Pfam" id="PF00135"/>
    </source>
</evidence>
<feature type="domain" description="Carboxylesterase type B" evidence="4">
    <location>
        <begin position="9"/>
        <end position="471"/>
    </location>
</feature>
<dbReference type="Proteomes" id="UP000664109">
    <property type="component" value="Unassembled WGS sequence"/>
</dbReference>
<dbReference type="Pfam" id="PF00135">
    <property type="entry name" value="COesterase"/>
    <property type="match status" value="1"/>
</dbReference>
<evidence type="ECO:0000256" key="1">
    <source>
        <dbReference type="ARBA" id="ARBA00005964"/>
    </source>
</evidence>
<sequence>MTAFSGEFRTTAGPVRGAVTAPDTVAVLGIPYAAPPFGPDRFRAPRPPLPWSAVRDCTRFGPVAPQSARLPGAPYWSPGDEDVLTLNVWTPARRDSAGGGGALPVLVWIHGGAFTFGSSAQPDFDGTALCRAGLVVVTVNYRVGFEGFGHVPPAGDGDDRHPDNRGLLDQIAALRWVRDNIASFGGDPGNVTVAGQSSGASSVACLTVAEAARGLFRRGIAHSPVNSFSSPALAAETTGRIAASAGVPATAAGLLSASPQALVAASDAVVADFRGDPETEPRHYDPVLYAPVADGRTLAADPLVALAGGAAHPGVGLLVCHTAQEYWLLHAVGSSAEVTTEEGLARFAADLRLPAGLVEEYRELMPGAPVLDVYLALYGDAVFGEYGCRLAEAHAAAGGRAHLSRFTRHRTDAAGGTVRPWHCADVPFAFGTLGQESVRFLVGGGVPDTADHDLSRRMVAAWASYAATGDPGWPPLGPSGEPVRLWTTPDAHEAAPWTDGGTAVRAAWRRAGLPLLEP</sequence>
<comment type="similarity">
    <text evidence="1 3">Belongs to the type-B carboxylesterase/lipase family.</text>
</comment>
<dbReference type="InterPro" id="IPR019826">
    <property type="entry name" value="Carboxylesterase_B_AS"/>
</dbReference>
<evidence type="ECO:0000313" key="5">
    <source>
        <dbReference type="EMBL" id="MBM9618413.1"/>
    </source>
</evidence>
<dbReference type="PROSITE" id="PS00122">
    <property type="entry name" value="CARBOXYLESTERASE_B_1"/>
    <property type="match status" value="1"/>
</dbReference>
<dbReference type="EC" id="3.1.1.-" evidence="3"/>
<dbReference type="RefSeq" id="WP_205372690.1">
    <property type="nucleotide sequence ID" value="NZ_JAFEJA010000001.1"/>
</dbReference>
<dbReference type="InterPro" id="IPR050309">
    <property type="entry name" value="Type-B_Carboxylest/Lipase"/>
</dbReference>
<dbReference type="InterPro" id="IPR002018">
    <property type="entry name" value="CarbesteraseB"/>
</dbReference>